<dbReference type="KEGG" id="cmax:111497027"/>
<sequence length="309" mass="35106">MFFVVYVDSEFCRYRRRAVGCGGRRPRRCDFRKVTESLGRRKPPSSLFKDSCLQSQTKHPSSFLTEPLRWKEEKGISHGYGYGYGRPISLTSSSPITSISPFQIPMALAFSSAPSFIHFPISISNSNILNAPSLPTTNNPRPSPAPSAKRRASLSVKCHGGDAEPDKEDPFETIDKLYKDIKNEHFAPFQPKSRKPNFVSNFIESLQKRIIFLVQPTNDGSTVGVKWRVGWHKPLMVWDNGVGIHFHQSYVGKLLISNLENLIGPVLRLAPKTLRNWSWVPIKQRRAAALYVGFFLLILSLFFFKFCVR</sequence>
<keyword evidence="2" id="KW-0812">Transmembrane</keyword>
<organism evidence="3 5">
    <name type="scientific">Cucurbita maxima</name>
    <name type="common">Pumpkin</name>
    <name type="synonym">Winter squash</name>
    <dbReference type="NCBI Taxonomy" id="3661"/>
    <lineage>
        <taxon>Eukaryota</taxon>
        <taxon>Viridiplantae</taxon>
        <taxon>Streptophyta</taxon>
        <taxon>Embryophyta</taxon>
        <taxon>Tracheophyta</taxon>
        <taxon>Spermatophyta</taxon>
        <taxon>Magnoliopsida</taxon>
        <taxon>eudicotyledons</taxon>
        <taxon>Gunneridae</taxon>
        <taxon>Pentapetalae</taxon>
        <taxon>rosids</taxon>
        <taxon>fabids</taxon>
        <taxon>Cucurbitales</taxon>
        <taxon>Cucurbitaceae</taxon>
        <taxon>Cucurbiteae</taxon>
        <taxon>Cucurbita</taxon>
    </lineage>
</organism>
<protein>
    <submittedName>
        <fullName evidence="4 5">Uncharacterized protein LOC111497027 isoform X1</fullName>
    </submittedName>
</protein>
<evidence type="ECO:0000256" key="2">
    <source>
        <dbReference type="SAM" id="Phobius"/>
    </source>
</evidence>
<dbReference type="RefSeq" id="XP_023003407.1">
    <property type="nucleotide sequence ID" value="XM_023147639.1"/>
</dbReference>
<dbReference type="PANTHER" id="PTHR33698">
    <property type="entry name" value="NUCLEAR TRANSPORT FACTOR 2 (NTF2)-LIKE PROTEIN"/>
    <property type="match status" value="1"/>
</dbReference>
<evidence type="ECO:0000313" key="3">
    <source>
        <dbReference type="Proteomes" id="UP000504608"/>
    </source>
</evidence>
<keyword evidence="2" id="KW-1133">Transmembrane helix</keyword>
<dbReference type="RefSeq" id="XP_023003406.1">
    <property type="nucleotide sequence ID" value="XM_023147638.1"/>
</dbReference>
<gene>
    <name evidence="4 5" type="primary">LOC111497027</name>
</gene>
<reference evidence="4 5" key="1">
    <citation type="submission" date="2025-04" db="UniProtKB">
        <authorList>
            <consortium name="RefSeq"/>
        </authorList>
    </citation>
    <scope>IDENTIFICATION</scope>
    <source>
        <tissue evidence="4 5">Young leaves</tissue>
    </source>
</reference>
<name>A0A6J1KMF7_CUCMA</name>
<feature type="region of interest" description="Disordered" evidence="1">
    <location>
        <begin position="133"/>
        <end position="166"/>
    </location>
</feature>
<feature type="transmembrane region" description="Helical" evidence="2">
    <location>
        <begin position="288"/>
        <end position="308"/>
    </location>
</feature>
<dbReference type="GeneID" id="111497027"/>
<evidence type="ECO:0000256" key="1">
    <source>
        <dbReference type="SAM" id="MobiDB-lite"/>
    </source>
</evidence>
<evidence type="ECO:0000313" key="4">
    <source>
        <dbReference type="RefSeq" id="XP_023003406.1"/>
    </source>
</evidence>
<dbReference type="PANTHER" id="PTHR33698:SF6">
    <property type="entry name" value="TRANSMEMBRANE PROTEIN"/>
    <property type="match status" value="1"/>
</dbReference>
<keyword evidence="2" id="KW-0472">Membrane</keyword>
<evidence type="ECO:0000313" key="5">
    <source>
        <dbReference type="RefSeq" id="XP_023003407.1"/>
    </source>
</evidence>
<keyword evidence="3" id="KW-1185">Reference proteome</keyword>
<proteinExistence type="predicted"/>
<dbReference type="AlphaFoldDB" id="A0A6J1KMF7"/>
<dbReference type="Proteomes" id="UP000504608">
    <property type="component" value="Unplaced"/>
</dbReference>
<accession>A0A6J1KMF7</accession>